<dbReference type="AlphaFoldDB" id="A0A0K1Q088"/>
<gene>
    <name evidence="1" type="ORF">AKJ09_05720</name>
</gene>
<evidence type="ECO:0000313" key="2">
    <source>
        <dbReference type="Proteomes" id="UP000064967"/>
    </source>
</evidence>
<dbReference type="KEGG" id="llu:AKJ09_05720"/>
<sequence length="362" mass="37338">MHLDCNADAGDGCEANVRTDIENCGGCGTRCDDGGAPPPHTRPACLEGQCVFLCTDDLPFGPMRNCFGADPMIGDPVKGCSAQLACDPRNCGGCGVVAPVDPRGDHICIGGNPLPACPNGATNCGAGTCGLQCKDLNHDAKNCGACGRQCPDSSISAETVALLATKHIVFTCDGPNPAGGLPGCKPICDASLIPPHVWRDCNGDLEKTVADPANPAFDGCELDTFENKDNCGACGNKCNEVCHTKPSSTTLEQVCDCPPGLTWCGNECVDTTNDPHHCGSCQGDCLGPWEGGNGSPVCIDSQCTYKCKAGFADCNKQLPDGCEVDTQNFPAHCGSCGHACAKDQRCGNGECQVQDCSKGPVK</sequence>
<proteinExistence type="predicted"/>
<reference evidence="1 2" key="1">
    <citation type="submission" date="2015-08" db="EMBL/GenBank/DDBJ databases">
        <authorList>
            <person name="Babu N.S."/>
            <person name="Beckwith C.J."/>
            <person name="Beseler K.G."/>
            <person name="Brison A."/>
            <person name="Carone J.V."/>
            <person name="Caskin T.P."/>
            <person name="Diamond M."/>
            <person name="Durham M.E."/>
            <person name="Foxe J.M."/>
            <person name="Go M."/>
            <person name="Henderson B.A."/>
            <person name="Jones I.B."/>
            <person name="McGettigan J.A."/>
            <person name="Micheletti S.J."/>
            <person name="Nasrallah M.E."/>
            <person name="Ortiz D."/>
            <person name="Piller C.R."/>
            <person name="Privatt S.R."/>
            <person name="Schneider S.L."/>
            <person name="Sharp S."/>
            <person name="Smith T.C."/>
            <person name="Stanton J.D."/>
            <person name="Ullery H.E."/>
            <person name="Wilson R.J."/>
            <person name="Serrano M.G."/>
            <person name="Buck G."/>
            <person name="Lee V."/>
            <person name="Wang Y."/>
            <person name="Carvalho R."/>
            <person name="Voegtly L."/>
            <person name="Shi R."/>
            <person name="Duckworth R."/>
            <person name="Johnson A."/>
            <person name="Loviza R."/>
            <person name="Walstead R."/>
            <person name="Shah Z."/>
            <person name="Kiflezghi M."/>
            <person name="Wade K."/>
            <person name="Ball S.L."/>
            <person name="Bradley K.W."/>
            <person name="Asai D.J."/>
            <person name="Bowman C.A."/>
            <person name="Russell D.A."/>
            <person name="Pope W.H."/>
            <person name="Jacobs-Sera D."/>
            <person name="Hendrix R.W."/>
            <person name="Hatfull G.F."/>
        </authorList>
    </citation>
    <scope>NUCLEOTIDE SEQUENCE [LARGE SCALE GENOMIC DNA]</scope>
    <source>
        <strain evidence="1 2">DSM 27648</strain>
    </source>
</reference>
<dbReference type="STRING" id="1391654.AKJ09_05720"/>
<dbReference type="Proteomes" id="UP000064967">
    <property type="component" value="Chromosome"/>
</dbReference>
<dbReference type="EMBL" id="CP012333">
    <property type="protein sequence ID" value="AKU99056.1"/>
    <property type="molecule type" value="Genomic_DNA"/>
</dbReference>
<accession>A0A0K1Q088</accession>
<keyword evidence="2" id="KW-1185">Reference proteome</keyword>
<protein>
    <submittedName>
        <fullName evidence="1">Tryptophan synthase alpha chain</fullName>
    </submittedName>
</protein>
<name>A0A0K1Q088_9BACT</name>
<evidence type="ECO:0000313" key="1">
    <source>
        <dbReference type="EMBL" id="AKU99056.1"/>
    </source>
</evidence>
<organism evidence="1 2">
    <name type="scientific">Labilithrix luteola</name>
    <dbReference type="NCBI Taxonomy" id="1391654"/>
    <lineage>
        <taxon>Bacteria</taxon>
        <taxon>Pseudomonadati</taxon>
        <taxon>Myxococcota</taxon>
        <taxon>Polyangia</taxon>
        <taxon>Polyangiales</taxon>
        <taxon>Labilitrichaceae</taxon>
        <taxon>Labilithrix</taxon>
    </lineage>
</organism>